<feature type="chain" id="PRO_5028869123" description="DUF7939 domain-containing protein" evidence="3">
    <location>
        <begin position="29"/>
        <end position="606"/>
    </location>
</feature>
<gene>
    <name evidence="5" type="ORF">PSI9734_00130</name>
</gene>
<feature type="transmembrane region" description="Helical" evidence="2">
    <location>
        <begin position="460"/>
        <end position="483"/>
    </location>
</feature>
<evidence type="ECO:0000256" key="1">
    <source>
        <dbReference type="SAM" id="MobiDB-lite"/>
    </source>
</evidence>
<dbReference type="RefSeq" id="WP_173919193.1">
    <property type="nucleotide sequence ID" value="NZ_CADCXY010000001.1"/>
</dbReference>
<keyword evidence="6" id="KW-1185">Reference proteome</keyword>
<name>A0A6S6WK65_9GAMM</name>
<dbReference type="PANTHER" id="PTHR40940:SF1">
    <property type="entry name" value="PROTEIN BATD"/>
    <property type="match status" value="1"/>
</dbReference>
<organism evidence="5 6">
    <name type="scientific">Pseudidiomarina piscicola</name>
    <dbReference type="NCBI Taxonomy" id="2614830"/>
    <lineage>
        <taxon>Bacteria</taxon>
        <taxon>Pseudomonadati</taxon>
        <taxon>Pseudomonadota</taxon>
        <taxon>Gammaproteobacteria</taxon>
        <taxon>Alteromonadales</taxon>
        <taxon>Idiomarinaceae</taxon>
        <taxon>Pseudidiomarina</taxon>
    </lineage>
</organism>
<keyword evidence="3" id="KW-0732">Signal</keyword>
<dbReference type="Proteomes" id="UP000481517">
    <property type="component" value="Unassembled WGS sequence"/>
</dbReference>
<feature type="domain" description="DUF7939" evidence="4">
    <location>
        <begin position="505"/>
        <end position="588"/>
    </location>
</feature>
<accession>A0A6S6WK65</accession>
<evidence type="ECO:0000313" key="6">
    <source>
        <dbReference type="Proteomes" id="UP000481517"/>
    </source>
</evidence>
<evidence type="ECO:0000259" key="4">
    <source>
        <dbReference type="Pfam" id="PF25607"/>
    </source>
</evidence>
<evidence type="ECO:0000256" key="2">
    <source>
        <dbReference type="SAM" id="Phobius"/>
    </source>
</evidence>
<proteinExistence type="predicted"/>
<dbReference type="InterPro" id="IPR025738">
    <property type="entry name" value="BatD"/>
</dbReference>
<keyword evidence="2" id="KW-1133">Transmembrane helix</keyword>
<feature type="compositionally biased region" description="Polar residues" evidence="1">
    <location>
        <begin position="417"/>
        <end position="441"/>
    </location>
</feature>
<evidence type="ECO:0000313" key="5">
    <source>
        <dbReference type="EMBL" id="CAB0149560.1"/>
    </source>
</evidence>
<evidence type="ECO:0000256" key="3">
    <source>
        <dbReference type="SAM" id="SignalP"/>
    </source>
</evidence>
<dbReference type="Pfam" id="PF13584">
    <property type="entry name" value="BatD"/>
    <property type="match status" value="1"/>
</dbReference>
<feature type="region of interest" description="Disordered" evidence="1">
    <location>
        <begin position="415"/>
        <end position="443"/>
    </location>
</feature>
<dbReference type="InterPro" id="IPR057699">
    <property type="entry name" value="DUF7939"/>
</dbReference>
<sequence length="606" mass="66534">MVVYRAKFYSLLNTLLLVALVTWLPASAAQSSNSTEVAISVDKNPIVANDTFILTLTVNQLVSDTLWQPQQALQEFEVLGSSSSRNTQIINGVTTEQTTFNTIVRAPADAGDYAIGPVHLLDVQSNSLNLEVVAAEQSDKLLDQRKAFIKVELNRDQVYVQEQVQLTAKLYLAANLHSGNIIPPKLEQADIRQVGRDSETSEIINGRKFQVFSRDFVVIPQRSGEQVIQGPLFQGQINVKSKRTLFPTFSSTESITTAAEDLPLRVQPIPPSWPTGHDWLPAELVTLSVSVGSESAPQDTEEQQFSQGEPINLTYRLSAIGPLPDQLPRLDELVAQLAIPGASIYPEAPESSANQRNGRLISQQTVRVAVIPHQAGELRLPELTLPWFNTQLRQQDNATAPAQQFAIIAKAGGTGVDSPQSSQPVTNAAETSTPTNAATSTEVEETPVAASTVWYQQVQLWQLLTLLFALLWLLTLLAVGYLARRKQRANSSASATNATSDNYQQHLKALKHACTRNDAAAVELLLKRWARHYAGRTSAELSGVADELDHAPLRSQIEHLQRCRFAAGSANWHEGKALWRAFQAALKAAEQRQQETGSVLPDLYPR</sequence>
<keyword evidence="2" id="KW-0812">Transmembrane</keyword>
<dbReference type="EMBL" id="CADCXY010000001">
    <property type="protein sequence ID" value="CAB0149560.1"/>
    <property type="molecule type" value="Genomic_DNA"/>
</dbReference>
<feature type="signal peptide" evidence="3">
    <location>
        <begin position="1"/>
        <end position="28"/>
    </location>
</feature>
<reference evidence="5 6" key="1">
    <citation type="submission" date="2020-02" db="EMBL/GenBank/DDBJ databases">
        <authorList>
            <person name="Rodrigo-Torres L."/>
            <person name="Arahal R. D."/>
            <person name="Lucena T."/>
        </authorList>
    </citation>
    <scope>NUCLEOTIDE SEQUENCE [LARGE SCALE GENOMIC DNA]</scope>
    <source>
        <strain evidence="5 6">CECT 9734</strain>
    </source>
</reference>
<dbReference type="Pfam" id="PF25607">
    <property type="entry name" value="DUF7939"/>
    <property type="match status" value="1"/>
</dbReference>
<protein>
    <recommendedName>
        <fullName evidence="4">DUF7939 domain-containing protein</fullName>
    </recommendedName>
</protein>
<dbReference type="PANTHER" id="PTHR40940">
    <property type="entry name" value="PROTEIN BATD-RELATED"/>
    <property type="match status" value="1"/>
</dbReference>
<dbReference type="AlphaFoldDB" id="A0A6S6WK65"/>
<keyword evidence="2" id="KW-0472">Membrane</keyword>